<proteinExistence type="predicted"/>
<name>A0AA38CCU2_TAXCH</name>
<dbReference type="EMBL" id="JAHRHJ020000011">
    <property type="protein sequence ID" value="KAH9295249.1"/>
    <property type="molecule type" value="Genomic_DNA"/>
</dbReference>
<feature type="region of interest" description="Disordered" evidence="1">
    <location>
        <begin position="42"/>
        <end position="66"/>
    </location>
</feature>
<accession>A0AA38CCU2</accession>
<dbReference type="AlphaFoldDB" id="A0AA38CCU2"/>
<feature type="non-terminal residue" evidence="2">
    <location>
        <position position="1"/>
    </location>
</feature>
<organism evidence="2 3">
    <name type="scientific">Taxus chinensis</name>
    <name type="common">Chinese yew</name>
    <name type="synonym">Taxus wallichiana var. chinensis</name>
    <dbReference type="NCBI Taxonomy" id="29808"/>
    <lineage>
        <taxon>Eukaryota</taxon>
        <taxon>Viridiplantae</taxon>
        <taxon>Streptophyta</taxon>
        <taxon>Embryophyta</taxon>
        <taxon>Tracheophyta</taxon>
        <taxon>Spermatophyta</taxon>
        <taxon>Pinopsida</taxon>
        <taxon>Pinidae</taxon>
        <taxon>Conifers II</taxon>
        <taxon>Cupressales</taxon>
        <taxon>Taxaceae</taxon>
        <taxon>Taxus</taxon>
    </lineage>
</organism>
<protein>
    <submittedName>
        <fullName evidence="2">Uncharacterized protein</fullName>
    </submittedName>
</protein>
<reference evidence="2 3" key="1">
    <citation type="journal article" date="2021" name="Nat. Plants">
        <title>The Taxus genome provides insights into paclitaxel biosynthesis.</title>
        <authorList>
            <person name="Xiong X."/>
            <person name="Gou J."/>
            <person name="Liao Q."/>
            <person name="Li Y."/>
            <person name="Zhou Q."/>
            <person name="Bi G."/>
            <person name="Li C."/>
            <person name="Du R."/>
            <person name="Wang X."/>
            <person name="Sun T."/>
            <person name="Guo L."/>
            <person name="Liang H."/>
            <person name="Lu P."/>
            <person name="Wu Y."/>
            <person name="Zhang Z."/>
            <person name="Ro D.K."/>
            <person name="Shang Y."/>
            <person name="Huang S."/>
            <person name="Yan J."/>
        </authorList>
    </citation>
    <scope>NUCLEOTIDE SEQUENCE [LARGE SCALE GENOMIC DNA]</scope>
    <source>
        <strain evidence="2">Ta-2019</strain>
    </source>
</reference>
<evidence type="ECO:0000256" key="1">
    <source>
        <dbReference type="SAM" id="MobiDB-lite"/>
    </source>
</evidence>
<evidence type="ECO:0000313" key="2">
    <source>
        <dbReference type="EMBL" id="KAH9295249.1"/>
    </source>
</evidence>
<evidence type="ECO:0000313" key="3">
    <source>
        <dbReference type="Proteomes" id="UP000824469"/>
    </source>
</evidence>
<sequence>SARGTSVLNNIDMDEEYLSFDSIYDIAVAGKHTEDLTQSACKEVQVPQQPSSSDPPSPTGEENLDDDAKTKFSVDILVSDNATTLVMENVIPDIKEMKIWEIRVKDLIK</sequence>
<keyword evidence="3" id="KW-1185">Reference proteome</keyword>
<comment type="caution">
    <text evidence="2">The sequence shown here is derived from an EMBL/GenBank/DDBJ whole genome shotgun (WGS) entry which is preliminary data.</text>
</comment>
<dbReference type="Proteomes" id="UP000824469">
    <property type="component" value="Unassembled WGS sequence"/>
</dbReference>
<gene>
    <name evidence="2" type="ORF">KI387_038837</name>
</gene>